<organism evidence="4 5">
    <name type="scientific">Canis lupus familiaris</name>
    <name type="common">Dog</name>
    <name type="synonym">Canis familiaris</name>
    <dbReference type="NCBI Taxonomy" id="9615"/>
    <lineage>
        <taxon>Eukaryota</taxon>
        <taxon>Metazoa</taxon>
        <taxon>Chordata</taxon>
        <taxon>Craniata</taxon>
        <taxon>Vertebrata</taxon>
        <taxon>Euteleostomi</taxon>
        <taxon>Mammalia</taxon>
        <taxon>Eutheria</taxon>
        <taxon>Laurasiatheria</taxon>
        <taxon>Carnivora</taxon>
        <taxon>Caniformia</taxon>
        <taxon>Canidae</taxon>
        <taxon>Canis</taxon>
    </lineage>
</organism>
<dbReference type="InterPro" id="IPR032745">
    <property type="entry name" value="GRIN_C"/>
</dbReference>
<sequence>MGTVPDPLRSAKTSLITASGKEEDLEVQPASPRAPPALLCKNTNGLSGPPEEPVLSPRAAAEALMQACEHETTQPDMSSPGIFNEVEKVSSACNSPGHTQLPGSCEPTAPAPCSTAGKDLDEALTMPASQHAYQAIPGAQLKASPSSGPEDTLLKTLRTSSEGEQAETSSCPAGSTRGNSEAQVPCDSPSPETIQETVQTANMAARAFIHTSSPVGGPEGERPGAMCDPRTRSCEPPAREDGCSGNKQPPATTSDSQSVTPVTTQLSHLTSQGSTFPPDLGKVPLPAQHQVLRFKEASTMTNQAAGEVREVPSRAQQDAEVQAVASVESRSVSTSPSILTAFLKEMPVPERLEPQEQLRVVCHGGGSGSRTVEVSDDLLGPQEPGQCPGITPEAHGQAPTAVSTAFQGEGNSVRLPGEVLTVSPTAAAAGDAQSTCKEAGRSAGMTPSREAPTSKRLSSVKSGSPKASASDQISVSAGSHTATGHRLGGSESEPAELAVNSADGHRTDAHRQLRASGGPARAESWGAAGDGQRASPQAGKRPARRGTESLDGGARADAETLLLTPKSREGGGPAPAAGATPSPVRRSQEAASEESRAPKAAASLSLPCDAAVGDSSPGSGKRTPSRLAKASPRRASRVSEFLREQKLNVTAAAAQVGLTPGEKKKQLGPDSKLQLKQSKRVRDVVWDEQGMTWEVYGASLDPESLGIAIQNHLQRQIREHEKLIKAQSSQARRSISSDTSQIRSSKAGSTACCSRCCRPSAAPTAASARPPPPCWTEASASGLVGGRGTPGGLGGPGLPGFLFRFLFPRDQEEEASINDRKLRLRTVGSFDWGLRK</sequence>
<evidence type="ECO:0000313" key="5">
    <source>
        <dbReference type="Proteomes" id="UP000694542"/>
    </source>
</evidence>
<feature type="compositionally biased region" description="Basic and acidic residues" evidence="2">
    <location>
        <begin position="229"/>
        <end position="242"/>
    </location>
</feature>
<feature type="compositionally biased region" description="Low complexity" evidence="2">
    <location>
        <begin position="574"/>
        <end position="583"/>
    </location>
</feature>
<feature type="region of interest" description="Disordered" evidence="2">
    <location>
        <begin position="139"/>
        <end position="195"/>
    </location>
</feature>
<accession>A0A8C0SXJ7</accession>
<feature type="region of interest" description="Disordered" evidence="2">
    <location>
        <begin position="424"/>
        <end position="636"/>
    </location>
</feature>
<evidence type="ECO:0000313" key="4">
    <source>
        <dbReference type="Ensembl" id="ENSCAFP00040028526.1"/>
    </source>
</evidence>
<proteinExistence type="predicted"/>
<feature type="region of interest" description="Disordered" evidence="2">
    <location>
        <begin position="378"/>
        <end position="398"/>
    </location>
</feature>
<dbReference type="PANTHER" id="PTHR15718">
    <property type="entry name" value="G PROTEIN-REGULATED INDUCER OF NEURITE OUTGROWTH C-TERMINAL DOMAIN-CONTAINING PROTEIN"/>
    <property type="match status" value="1"/>
</dbReference>
<dbReference type="Pfam" id="PF15235">
    <property type="entry name" value="GRIN_C"/>
    <property type="match status" value="1"/>
</dbReference>
<feature type="compositionally biased region" description="Polar residues" evidence="2">
    <location>
        <begin position="455"/>
        <end position="482"/>
    </location>
</feature>
<feature type="compositionally biased region" description="Polar residues" evidence="2">
    <location>
        <begin position="245"/>
        <end position="275"/>
    </location>
</feature>
<dbReference type="AlphaFoldDB" id="A0A8C0SXJ7"/>
<dbReference type="PANTHER" id="PTHR15718:SF6">
    <property type="entry name" value="G PROTEIN-REGULATED INDUCER OF NEURITE OUTGROWTH 3"/>
    <property type="match status" value="1"/>
</dbReference>
<protein>
    <recommendedName>
        <fullName evidence="3">G protein-regulated inducer of neurite outgrowth C-terminal domain-containing protein</fullName>
    </recommendedName>
</protein>
<evidence type="ECO:0000256" key="2">
    <source>
        <dbReference type="SAM" id="MobiDB-lite"/>
    </source>
</evidence>
<dbReference type="Ensembl" id="ENSCAFT00040032789.1">
    <property type="protein sequence ID" value="ENSCAFP00040028526.1"/>
    <property type="gene ID" value="ENSCAFG00040017757.1"/>
</dbReference>
<feature type="region of interest" description="Disordered" evidence="2">
    <location>
        <begin position="1"/>
        <end position="53"/>
    </location>
</feature>
<reference evidence="4" key="1">
    <citation type="submission" date="2018-10" db="EMBL/GenBank/DDBJ databases">
        <title>De novo assembly of a Great Dane genome.</title>
        <authorList>
            <person name="Kidd J.M."/>
            <person name="Pendleton A.L."/>
            <person name="Shen F."/>
            <person name="Emery S."/>
        </authorList>
    </citation>
    <scope>NUCLEOTIDE SEQUENCE [LARGE SCALE GENOMIC DNA]</scope>
    <source>
        <strain evidence="4">Great Dane</strain>
    </source>
</reference>
<feature type="compositionally biased region" description="Polar residues" evidence="2">
    <location>
        <begin position="157"/>
        <end position="182"/>
    </location>
</feature>
<dbReference type="InterPro" id="IPR026646">
    <property type="entry name" value="GPRIN2-like/GPRIN3"/>
</dbReference>
<dbReference type="OrthoDB" id="10049175at2759"/>
<evidence type="ECO:0000259" key="3">
    <source>
        <dbReference type="Pfam" id="PF15235"/>
    </source>
</evidence>
<dbReference type="Proteomes" id="UP000694542">
    <property type="component" value="Chromosome 32"/>
</dbReference>
<comment type="function">
    <text evidence="1">May be involved in neurite outgrowth.</text>
</comment>
<feature type="region of interest" description="Disordered" evidence="2">
    <location>
        <begin position="207"/>
        <end position="284"/>
    </location>
</feature>
<feature type="domain" description="G protein-regulated inducer of neurite outgrowth C-terminal" evidence="3">
    <location>
        <begin position="650"/>
        <end position="746"/>
    </location>
</feature>
<name>A0A8C0SXJ7_CANLF</name>
<evidence type="ECO:0000256" key="1">
    <source>
        <dbReference type="ARBA" id="ARBA00002358"/>
    </source>
</evidence>
<reference evidence="4" key="2">
    <citation type="submission" date="2025-08" db="UniProtKB">
        <authorList>
            <consortium name="Ensembl"/>
        </authorList>
    </citation>
    <scope>IDENTIFICATION</scope>
</reference>